<protein>
    <submittedName>
        <fullName evidence="2">Uncharacterized protein</fullName>
    </submittedName>
</protein>
<evidence type="ECO:0000256" key="1">
    <source>
        <dbReference type="SAM" id="MobiDB-lite"/>
    </source>
</evidence>
<feature type="compositionally biased region" description="Basic and acidic residues" evidence="1">
    <location>
        <begin position="17"/>
        <end position="29"/>
    </location>
</feature>
<sequence length="208" mass="22723">MLLRQLQIPASTSSSSSEHDIADDIDSSRDFYGSDQVSVPESGRVPNAQRTDGDGYVENTQELEAETDDVEVELGPPDSTIVDRRENTCGGENAGNISKEDTDNPSDEESAPPSGEDNTAGAPGSSPGSSLSRKRALSDDREQLYYVPAAKKYHKSWEKLDAYLKTYQRKTSTLLAISETMNVHLCNNKIAKMKTHVEKPASEIPFVP</sequence>
<proteinExistence type="predicted"/>
<dbReference type="EMBL" id="JAGDFM010000151">
    <property type="protein sequence ID" value="KAG7384312.1"/>
    <property type="molecule type" value="Genomic_DNA"/>
</dbReference>
<evidence type="ECO:0000313" key="2">
    <source>
        <dbReference type="EMBL" id="KAG7384312.1"/>
    </source>
</evidence>
<evidence type="ECO:0000313" key="3">
    <source>
        <dbReference type="Proteomes" id="UP000694044"/>
    </source>
</evidence>
<organism evidence="2 3">
    <name type="scientific">Phytophthora pseudosyringae</name>
    <dbReference type="NCBI Taxonomy" id="221518"/>
    <lineage>
        <taxon>Eukaryota</taxon>
        <taxon>Sar</taxon>
        <taxon>Stramenopiles</taxon>
        <taxon>Oomycota</taxon>
        <taxon>Peronosporomycetes</taxon>
        <taxon>Peronosporales</taxon>
        <taxon>Peronosporaceae</taxon>
        <taxon>Phytophthora</taxon>
    </lineage>
</organism>
<reference evidence="2" key="1">
    <citation type="submission" date="2021-02" db="EMBL/GenBank/DDBJ databases">
        <authorList>
            <person name="Palmer J.M."/>
        </authorList>
    </citation>
    <scope>NUCLEOTIDE SEQUENCE</scope>
    <source>
        <strain evidence="2">SCRP734</strain>
    </source>
</reference>
<keyword evidence="3" id="KW-1185">Reference proteome</keyword>
<accession>A0A8T1VSC2</accession>
<dbReference type="OrthoDB" id="127030at2759"/>
<dbReference type="AlphaFoldDB" id="A0A8T1VSC2"/>
<feature type="compositionally biased region" description="Low complexity" evidence="1">
    <location>
        <begin position="120"/>
        <end position="130"/>
    </location>
</feature>
<comment type="caution">
    <text evidence="2">The sequence shown here is derived from an EMBL/GenBank/DDBJ whole genome shotgun (WGS) entry which is preliminary data.</text>
</comment>
<dbReference type="Proteomes" id="UP000694044">
    <property type="component" value="Unassembled WGS sequence"/>
</dbReference>
<name>A0A8T1VSC2_9STRA</name>
<feature type="compositionally biased region" description="Acidic residues" evidence="1">
    <location>
        <begin position="61"/>
        <end position="72"/>
    </location>
</feature>
<gene>
    <name evidence="2" type="ORF">PHYPSEUDO_002777</name>
</gene>
<feature type="region of interest" description="Disordered" evidence="1">
    <location>
        <begin position="1"/>
        <end position="141"/>
    </location>
</feature>